<gene>
    <name evidence="1" type="ORF">L6164_008211</name>
</gene>
<protein>
    <submittedName>
        <fullName evidence="1">Uncharacterized protein</fullName>
    </submittedName>
</protein>
<reference evidence="1 2" key="1">
    <citation type="journal article" date="2022" name="DNA Res.">
        <title>Chromosomal-level genome assembly of the orchid tree Bauhinia variegata (Leguminosae; Cercidoideae) supports the allotetraploid origin hypothesis of Bauhinia.</title>
        <authorList>
            <person name="Zhong Y."/>
            <person name="Chen Y."/>
            <person name="Zheng D."/>
            <person name="Pang J."/>
            <person name="Liu Y."/>
            <person name="Luo S."/>
            <person name="Meng S."/>
            <person name="Qian L."/>
            <person name="Wei D."/>
            <person name="Dai S."/>
            <person name="Zhou R."/>
        </authorList>
    </citation>
    <scope>NUCLEOTIDE SEQUENCE [LARGE SCALE GENOMIC DNA]</scope>
    <source>
        <strain evidence="1">BV-YZ2020</strain>
    </source>
</reference>
<organism evidence="1 2">
    <name type="scientific">Bauhinia variegata</name>
    <name type="common">Purple orchid tree</name>
    <name type="synonym">Phanera variegata</name>
    <dbReference type="NCBI Taxonomy" id="167791"/>
    <lineage>
        <taxon>Eukaryota</taxon>
        <taxon>Viridiplantae</taxon>
        <taxon>Streptophyta</taxon>
        <taxon>Embryophyta</taxon>
        <taxon>Tracheophyta</taxon>
        <taxon>Spermatophyta</taxon>
        <taxon>Magnoliopsida</taxon>
        <taxon>eudicotyledons</taxon>
        <taxon>Gunneridae</taxon>
        <taxon>Pentapetalae</taxon>
        <taxon>rosids</taxon>
        <taxon>fabids</taxon>
        <taxon>Fabales</taxon>
        <taxon>Fabaceae</taxon>
        <taxon>Cercidoideae</taxon>
        <taxon>Cercideae</taxon>
        <taxon>Bauhiniinae</taxon>
        <taxon>Bauhinia</taxon>
    </lineage>
</organism>
<dbReference type="EMBL" id="CM039429">
    <property type="protein sequence ID" value="KAI4347395.1"/>
    <property type="molecule type" value="Genomic_DNA"/>
</dbReference>
<accession>A0ACB9PF70</accession>
<evidence type="ECO:0000313" key="1">
    <source>
        <dbReference type="EMBL" id="KAI4347395.1"/>
    </source>
</evidence>
<name>A0ACB9PF70_BAUVA</name>
<dbReference type="Proteomes" id="UP000828941">
    <property type="component" value="Chromosome 4"/>
</dbReference>
<comment type="caution">
    <text evidence="1">The sequence shown here is derived from an EMBL/GenBank/DDBJ whole genome shotgun (WGS) entry which is preliminary data.</text>
</comment>
<sequence length="814" mass="90957">MILGFGMILLGFLLGVVVVIAAEALGVLLVIKRLNDKIRVDEVKISSKSQVGSEELDPQQSLHFSSNKKGTIWVLESDKIPKNWQNKPSREQKRKKELLEVSPIKKYGKIKAQSLFITEPNGSRTTIQLKGCVVEAVSATNLSSKKWAKRFPIKVESKTSVIYNGSKAFYIYLDTSWEKEAWCKALRLASCDQKEKVEWFTKLHEDFQSYISSLNAKYNSFIKPSSGFGVEGIDRASKPDGAPSKVRQFLRKISEKTSKGSFDNISNWTSLSGRDERKNTEKLRVCQDAVLATGLMKNASKNKRFKSSVEDNAPPLSSTSSHSASHSRNSVNSDGDSDDKYTVDEGTLCLNLLFSRLFYDAKGNAQVKKSMQARIQRTLSNMRIPTYVGEVICTGIDIGKIPPCIVGMRVLPMEMSEVWAFEIDIEYSGGALLEIETRLEVRELDLLRGTKDLESIQSNNVGDVSSDLFEDFEYLGKQLNLTEQTSDVLEPKEDADVSKSLKSTTSSSASGSGWKSLLNSVAKQVSQVPLTLAIRVTSLRGTLRLHIKPPPSDQLWYGFTSTPDIDFNLESSVGEHKIASGHLASFLVNRLKAAIQESIVLPNCESICIPMMLAEKDDWVPRNVAPFIWVNQTQESGNKTPALIDAPNLPHGEVKLEAGETTSSDDPMHKQQKMKSSKSSQELARNPSDSTAVPSSSNSTLKSSRSSEELRTPLLQNDKPQETRDIEEQRAFPLQVDRSQETSGDISESQLVSVNRDLSEKQNNSSEQEEPMPKKMGRREKMLDFRKKMGEKFEEKRRHIEEKGRHIVEKMRGP</sequence>
<proteinExistence type="predicted"/>
<keyword evidence="2" id="KW-1185">Reference proteome</keyword>
<evidence type="ECO:0000313" key="2">
    <source>
        <dbReference type="Proteomes" id="UP000828941"/>
    </source>
</evidence>